<keyword evidence="4" id="KW-0804">Transcription</keyword>
<dbReference type="PRINTS" id="PR00038">
    <property type="entry name" value="HTHLUXR"/>
</dbReference>
<gene>
    <name evidence="8" type="ORF">OL233_01735</name>
</gene>
<dbReference type="Pfam" id="PF00196">
    <property type="entry name" value="GerE"/>
    <property type="match status" value="1"/>
</dbReference>
<dbReference type="PANTHER" id="PTHR43214:SF42">
    <property type="entry name" value="TRANSCRIPTIONAL REGULATORY PROTEIN DESR"/>
    <property type="match status" value="1"/>
</dbReference>
<dbReference type="Pfam" id="PF00072">
    <property type="entry name" value="Response_reg"/>
    <property type="match status" value="1"/>
</dbReference>
<comment type="caution">
    <text evidence="8">The sequence shown here is derived from an EMBL/GenBank/DDBJ whole genome shotgun (WGS) entry which is preliminary data.</text>
</comment>
<feature type="domain" description="Response regulatory" evidence="7">
    <location>
        <begin position="3"/>
        <end position="119"/>
    </location>
</feature>
<dbReference type="Gene3D" id="3.40.50.2300">
    <property type="match status" value="1"/>
</dbReference>
<evidence type="ECO:0000256" key="2">
    <source>
        <dbReference type="ARBA" id="ARBA00023015"/>
    </source>
</evidence>
<evidence type="ECO:0000313" key="8">
    <source>
        <dbReference type="EMBL" id="MDF0478993.1"/>
    </source>
</evidence>
<dbReference type="CDD" id="cd06170">
    <property type="entry name" value="LuxR_C_like"/>
    <property type="match status" value="1"/>
</dbReference>
<evidence type="ECO:0000256" key="4">
    <source>
        <dbReference type="ARBA" id="ARBA00023163"/>
    </source>
</evidence>
<name>A0ABT5WZ06_9ENTE</name>
<proteinExistence type="predicted"/>
<dbReference type="PROSITE" id="PS00622">
    <property type="entry name" value="HTH_LUXR_1"/>
    <property type="match status" value="1"/>
</dbReference>
<dbReference type="SUPFAM" id="SSF52172">
    <property type="entry name" value="CheY-like"/>
    <property type="match status" value="1"/>
</dbReference>
<dbReference type="InterPro" id="IPR011006">
    <property type="entry name" value="CheY-like_superfamily"/>
</dbReference>
<protein>
    <submittedName>
        <fullName evidence="8">Response regulator transcription factor</fullName>
    </submittedName>
</protein>
<dbReference type="SMART" id="SM00448">
    <property type="entry name" value="REC"/>
    <property type="match status" value="1"/>
</dbReference>
<dbReference type="SMART" id="SM00421">
    <property type="entry name" value="HTH_LUXR"/>
    <property type="match status" value="1"/>
</dbReference>
<keyword evidence="9" id="KW-1185">Reference proteome</keyword>
<evidence type="ECO:0000256" key="5">
    <source>
        <dbReference type="PROSITE-ProRule" id="PRU00169"/>
    </source>
</evidence>
<organism evidence="8 9">
    <name type="scientific">Vagococcus proximus</name>
    <dbReference type="NCBI Taxonomy" id="2991417"/>
    <lineage>
        <taxon>Bacteria</taxon>
        <taxon>Bacillati</taxon>
        <taxon>Bacillota</taxon>
        <taxon>Bacilli</taxon>
        <taxon>Lactobacillales</taxon>
        <taxon>Enterococcaceae</taxon>
        <taxon>Vagococcus</taxon>
    </lineage>
</organism>
<feature type="domain" description="HTH luxR-type" evidence="6">
    <location>
        <begin position="134"/>
        <end position="199"/>
    </location>
</feature>
<accession>A0ABT5WZ06</accession>
<feature type="modified residue" description="4-aspartylphosphate" evidence="5">
    <location>
        <position position="54"/>
    </location>
</feature>
<dbReference type="InterPro" id="IPR039420">
    <property type="entry name" value="WalR-like"/>
</dbReference>
<dbReference type="Proteomes" id="UP001147148">
    <property type="component" value="Unassembled WGS sequence"/>
</dbReference>
<evidence type="ECO:0000256" key="1">
    <source>
        <dbReference type="ARBA" id="ARBA00022553"/>
    </source>
</evidence>
<keyword evidence="3" id="KW-0238">DNA-binding</keyword>
<evidence type="ECO:0000259" key="7">
    <source>
        <dbReference type="PROSITE" id="PS50110"/>
    </source>
</evidence>
<evidence type="ECO:0000256" key="3">
    <source>
        <dbReference type="ARBA" id="ARBA00023125"/>
    </source>
</evidence>
<dbReference type="PROSITE" id="PS50110">
    <property type="entry name" value="RESPONSE_REGULATORY"/>
    <property type="match status" value="1"/>
</dbReference>
<dbReference type="PANTHER" id="PTHR43214">
    <property type="entry name" value="TWO-COMPONENT RESPONSE REGULATOR"/>
    <property type="match status" value="1"/>
</dbReference>
<keyword evidence="2" id="KW-0805">Transcription regulation</keyword>
<evidence type="ECO:0000313" key="9">
    <source>
        <dbReference type="Proteomes" id="UP001147148"/>
    </source>
</evidence>
<dbReference type="EMBL" id="JAPDSH010000001">
    <property type="protein sequence ID" value="MDF0478993.1"/>
    <property type="molecule type" value="Genomic_DNA"/>
</dbReference>
<keyword evidence="1 5" id="KW-0597">Phosphoprotein</keyword>
<dbReference type="InterPro" id="IPR000792">
    <property type="entry name" value="Tscrpt_reg_LuxR_C"/>
</dbReference>
<reference evidence="8" key="1">
    <citation type="submission" date="2022-10" db="EMBL/GenBank/DDBJ databases">
        <title>Vagococcus sp. isolated from poultry meat.</title>
        <authorList>
            <person name="Johansson P."/>
            <person name="Bjorkroth J."/>
        </authorList>
    </citation>
    <scope>NUCLEOTIDE SEQUENCE</scope>
    <source>
        <strain evidence="8">PNs007</strain>
    </source>
</reference>
<dbReference type="InterPro" id="IPR016032">
    <property type="entry name" value="Sig_transdc_resp-reg_C-effctor"/>
</dbReference>
<dbReference type="InterPro" id="IPR001789">
    <property type="entry name" value="Sig_transdc_resp-reg_receiver"/>
</dbReference>
<sequence length="201" mass="22225">MTTLYIAEDQEMLKTALVTILNLENEFSVIGSSTDGLISLAEIKQLKPDIAILDIEMPGLTGLEIAAQLKKIIPTTKCIILTTFALEHYFQDAVATEVSAYLLKDSPSDFLIQTIHSVLKGATIYSPELVKTVLRAEKNPLSHREMEILTLIQQGLSTQVISKTLFLSEGTIRNYISAILSKTGSRSRIEAINVASQHHWI</sequence>
<dbReference type="PROSITE" id="PS50043">
    <property type="entry name" value="HTH_LUXR_2"/>
    <property type="match status" value="1"/>
</dbReference>
<dbReference type="RefSeq" id="WP_275470640.1">
    <property type="nucleotide sequence ID" value="NZ_JAPDSH010000001.1"/>
</dbReference>
<dbReference type="SUPFAM" id="SSF46894">
    <property type="entry name" value="C-terminal effector domain of the bipartite response regulators"/>
    <property type="match status" value="1"/>
</dbReference>
<evidence type="ECO:0000259" key="6">
    <source>
        <dbReference type="PROSITE" id="PS50043"/>
    </source>
</evidence>